<dbReference type="FunFam" id="3.30.70.270:FF:000001">
    <property type="entry name" value="Diguanylate cyclase domain protein"/>
    <property type="match status" value="1"/>
</dbReference>
<protein>
    <recommendedName>
        <fullName evidence="2">diguanylate cyclase</fullName>
        <ecNumber evidence="2">2.7.7.65</ecNumber>
    </recommendedName>
</protein>
<keyword evidence="4" id="KW-0716">Sensory transduction</keyword>
<keyword evidence="11" id="KW-1185">Reference proteome</keyword>
<dbReference type="GO" id="GO:0009584">
    <property type="term" value="P:detection of visible light"/>
    <property type="evidence" value="ECO:0007669"/>
    <property type="project" value="InterPro"/>
</dbReference>
<dbReference type="PANTHER" id="PTHR45138">
    <property type="entry name" value="REGULATORY COMPONENTS OF SENSORY TRANSDUCTION SYSTEM"/>
    <property type="match status" value="1"/>
</dbReference>
<dbReference type="InterPro" id="IPR000160">
    <property type="entry name" value="GGDEF_dom"/>
</dbReference>
<dbReference type="InterPro" id="IPR003018">
    <property type="entry name" value="GAF"/>
</dbReference>
<dbReference type="InterPro" id="IPR001294">
    <property type="entry name" value="Phytochrome"/>
</dbReference>
<evidence type="ECO:0000313" key="11">
    <source>
        <dbReference type="Proteomes" id="UP000294914"/>
    </source>
</evidence>
<dbReference type="PANTHER" id="PTHR45138:SF9">
    <property type="entry name" value="DIGUANYLATE CYCLASE DGCM-RELATED"/>
    <property type="match status" value="1"/>
</dbReference>
<dbReference type="PRINTS" id="PR01033">
    <property type="entry name" value="PHYTOCHROME"/>
</dbReference>
<dbReference type="Gene3D" id="3.30.450.270">
    <property type="match status" value="1"/>
</dbReference>
<comment type="caution">
    <text evidence="10">The sequence shown here is derived from an EMBL/GenBank/DDBJ whole genome shotgun (WGS) entry which is preliminary data.</text>
</comment>
<dbReference type="SUPFAM" id="SSF55785">
    <property type="entry name" value="PYP-like sensor domain (PAS domain)"/>
    <property type="match status" value="1"/>
</dbReference>
<evidence type="ECO:0000256" key="1">
    <source>
        <dbReference type="ARBA" id="ARBA00001946"/>
    </source>
</evidence>
<dbReference type="RefSeq" id="WP_243830737.1">
    <property type="nucleotide sequence ID" value="NZ_SOQX01000003.1"/>
</dbReference>
<name>A0A4V3H424_9GAMM</name>
<dbReference type="Gene3D" id="3.30.450.40">
    <property type="match status" value="1"/>
</dbReference>
<dbReference type="Pfam" id="PF01590">
    <property type="entry name" value="GAF"/>
    <property type="match status" value="1"/>
</dbReference>
<keyword evidence="3" id="KW-0600">Photoreceptor protein</keyword>
<dbReference type="NCBIfam" id="TIGR00254">
    <property type="entry name" value="GGDEF"/>
    <property type="match status" value="1"/>
</dbReference>
<dbReference type="GO" id="GO:0052621">
    <property type="term" value="F:diguanylate cyclase activity"/>
    <property type="evidence" value="ECO:0007669"/>
    <property type="project" value="UniProtKB-EC"/>
</dbReference>
<dbReference type="SUPFAM" id="SSF55781">
    <property type="entry name" value="GAF domain-like"/>
    <property type="match status" value="2"/>
</dbReference>
<evidence type="ECO:0000256" key="6">
    <source>
        <dbReference type="ARBA" id="ARBA00023170"/>
    </source>
</evidence>
<dbReference type="Proteomes" id="UP000294914">
    <property type="component" value="Unassembled WGS sequence"/>
</dbReference>
<accession>A0A4V3H424</accession>
<dbReference type="Gene3D" id="3.30.70.270">
    <property type="match status" value="1"/>
</dbReference>
<evidence type="ECO:0000259" key="9">
    <source>
        <dbReference type="PROSITE" id="PS50887"/>
    </source>
</evidence>
<comment type="catalytic activity">
    <reaction evidence="7">
        <text>2 GTP = 3',3'-c-di-GMP + 2 diphosphate</text>
        <dbReference type="Rhea" id="RHEA:24898"/>
        <dbReference type="ChEBI" id="CHEBI:33019"/>
        <dbReference type="ChEBI" id="CHEBI:37565"/>
        <dbReference type="ChEBI" id="CHEBI:58805"/>
        <dbReference type="EC" id="2.7.7.65"/>
    </reaction>
</comment>
<organism evidence="10 11">
    <name type="scientific">Thiohalophilus thiocyanatoxydans</name>
    <dbReference type="NCBI Taxonomy" id="381308"/>
    <lineage>
        <taxon>Bacteria</taxon>
        <taxon>Pseudomonadati</taxon>
        <taxon>Pseudomonadota</taxon>
        <taxon>Gammaproteobacteria</taxon>
        <taxon>Thiohalomonadales</taxon>
        <taxon>Thiohalophilaceae</taxon>
        <taxon>Thiohalophilus</taxon>
    </lineage>
</organism>
<dbReference type="InterPro" id="IPR013654">
    <property type="entry name" value="PAS_2"/>
</dbReference>
<dbReference type="SMART" id="SM00065">
    <property type="entry name" value="GAF"/>
    <property type="match status" value="1"/>
</dbReference>
<evidence type="ECO:0000313" key="10">
    <source>
        <dbReference type="EMBL" id="TDY01565.1"/>
    </source>
</evidence>
<dbReference type="InterPro" id="IPR016132">
    <property type="entry name" value="Phyto_chromo_attachment"/>
</dbReference>
<dbReference type="EC" id="2.7.7.65" evidence="2"/>
<dbReference type="Pfam" id="PF08446">
    <property type="entry name" value="PAS_2"/>
    <property type="match status" value="1"/>
</dbReference>
<evidence type="ECO:0000256" key="7">
    <source>
        <dbReference type="ARBA" id="ARBA00034247"/>
    </source>
</evidence>
<dbReference type="InterPro" id="IPR029787">
    <property type="entry name" value="Nucleotide_cyclase"/>
</dbReference>
<feature type="domain" description="Phytochrome chromophore attachment site" evidence="8">
    <location>
        <begin position="147"/>
        <end position="304"/>
    </location>
</feature>
<reference evidence="10 11" key="1">
    <citation type="submission" date="2019-03" db="EMBL/GenBank/DDBJ databases">
        <title>Genomic Encyclopedia of Type Strains, Phase IV (KMG-IV): sequencing the most valuable type-strain genomes for metagenomic binning, comparative biology and taxonomic classification.</title>
        <authorList>
            <person name="Goeker M."/>
        </authorList>
    </citation>
    <scope>NUCLEOTIDE SEQUENCE [LARGE SCALE GENOMIC DNA]</scope>
    <source>
        <strain evidence="10 11">DSM 16326</strain>
    </source>
</reference>
<dbReference type="InterPro" id="IPR050469">
    <property type="entry name" value="Diguanylate_Cyclase"/>
</dbReference>
<dbReference type="PROSITE" id="PS50887">
    <property type="entry name" value="GGDEF"/>
    <property type="match status" value="1"/>
</dbReference>
<dbReference type="EMBL" id="SOQX01000003">
    <property type="protein sequence ID" value="TDY01565.1"/>
    <property type="molecule type" value="Genomic_DNA"/>
</dbReference>
<evidence type="ECO:0000256" key="2">
    <source>
        <dbReference type="ARBA" id="ARBA00012528"/>
    </source>
</evidence>
<keyword evidence="5" id="KW-0157">Chromophore</keyword>
<sequence>MSELNDNKLQKALESCAREPVHIPGAIQPQGCLISMDDTFSRILQVSANINHCLAVSPEQALQSSPQQLLGKQLIQRLQRALKDAPFSTTALRTTRRFDEQTRRYNVLAYRSGKRLVLEFEQLHQSSRHRLLPAVNDWLDRFARANDSQALLDTLTQGIRELTGYERVMVYHFDNEWHGSVIAESLGGQADSFLGHHFPASDIPPQVRALYDINPVRSIPDARVTGVPLIPAEDPDNGPLDLSQGILRAVSPIHLAYLQNMDVQGALSIALHNQQQLYGLVAAHALQPRPLPPDVRDAARSLVQAATQRLFLLKAHSEARFLQRVRDSQALISDIRGQLREPATIVQEHGYDWLELFEACGCALVYPKHTIGLGRVPDRPTLQKIVAWLNQESQTHDTWQSHELRHTGLAGLVDKQDACGLLAAPLPLGQKDTGWLLLLRAEHIETRLWAGNPEKPLLDDKEEVRLSPRHSFATWAEQVTGQSRAWSAIEQRAVTGLAEDLAVAVSAHEIAKLNERLEHLAYTDALTGIWNRSRTETVLDSEISAAIRYGRPCSVLLFDIDHFKQVNDTHGHDAGDKVLVTISDILNRSLRPTDHFGRWGGEEFLVIAGNSTLECTLQLAERLRQAIEAGDMGPIGHITASFGVTTWVAGDTRRTLVKRADQAMYRAKEAGRNRVMSETGSGTTSD</sequence>
<dbReference type="Gene3D" id="3.30.450.20">
    <property type="entry name" value="PAS domain"/>
    <property type="match status" value="1"/>
</dbReference>
<evidence type="ECO:0000256" key="5">
    <source>
        <dbReference type="ARBA" id="ARBA00022991"/>
    </source>
</evidence>
<dbReference type="GO" id="GO:0009881">
    <property type="term" value="F:photoreceptor activity"/>
    <property type="evidence" value="ECO:0007669"/>
    <property type="project" value="UniProtKB-KW"/>
</dbReference>
<gene>
    <name evidence="10" type="ORF">EDC23_1454</name>
</gene>
<dbReference type="InterPro" id="IPR043150">
    <property type="entry name" value="Phytochrome_PHY_sf"/>
</dbReference>
<dbReference type="InterPro" id="IPR035965">
    <property type="entry name" value="PAS-like_dom_sf"/>
</dbReference>
<dbReference type="AlphaFoldDB" id="A0A4V3H424"/>
<dbReference type="Pfam" id="PF00360">
    <property type="entry name" value="PHY"/>
    <property type="match status" value="1"/>
</dbReference>
<evidence type="ECO:0000256" key="4">
    <source>
        <dbReference type="ARBA" id="ARBA00022606"/>
    </source>
</evidence>
<evidence type="ECO:0000256" key="3">
    <source>
        <dbReference type="ARBA" id="ARBA00022543"/>
    </source>
</evidence>
<proteinExistence type="predicted"/>
<dbReference type="InterPro" id="IPR029016">
    <property type="entry name" value="GAF-like_dom_sf"/>
</dbReference>
<dbReference type="GO" id="GO:0006355">
    <property type="term" value="P:regulation of DNA-templated transcription"/>
    <property type="evidence" value="ECO:0007669"/>
    <property type="project" value="InterPro"/>
</dbReference>
<comment type="cofactor">
    <cofactor evidence="1">
        <name>Mg(2+)</name>
        <dbReference type="ChEBI" id="CHEBI:18420"/>
    </cofactor>
</comment>
<dbReference type="InterPro" id="IPR013515">
    <property type="entry name" value="Phytochrome_cen-reg"/>
</dbReference>
<dbReference type="Pfam" id="PF00990">
    <property type="entry name" value="GGDEF"/>
    <property type="match status" value="1"/>
</dbReference>
<dbReference type="InterPro" id="IPR043128">
    <property type="entry name" value="Rev_trsase/Diguanyl_cyclase"/>
</dbReference>
<keyword evidence="6" id="KW-0675">Receptor</keyword>
<feature type="domain" description="GGDEF" evidence="9">
    <location>
        <begin position="551"/>
        <end position="680"/>
    </location>
</feature>
<dbReference type="SMART" id="SM00267">
    <property type="entry name" value="GGDEF"/>
    <property type="match status" value="1"/>
</dbReference>
<dbReference type="CDD" id="cd01949">
    <property type="entry name" value="GGDEF"/>
    <property type="match status" value="1"/>
</dbReference>
<dbReference type="PROSITE" id="PS50046">
    <property type="entry name" value="PHYTOCHROME_2"/>
    <property type="match status" value="1"/>
</dbReference>
<dbReference type="SUPFAM" id="SSF55073">
    <property type="entry name" value="Nucleotide cyclase"/>
    <property type="match status" value="1"/>
</dbReference>
<evidence type="ECO:0000259" key="8">
    <source>
        <dbReference type="PROSITE" id="PS50046"/>
    </source>
</evidence>